<dbReference type="Proteomes" id="UP001214576">
    <property type="component" value="Unassembled WGS sequence"/>
</dbReference>
<evidence type="ECO:0000313" key="1">
    <source>
        <dbReference type="EMBL" id="KAI4536081.1"/>
    </source>
</evidence>
<accession>A0AAD4Y776</accession>
<sequence>MAKPAERKPQTVTVMTEKTIHNTRADRHFISELGISSKSPGPTKNSTIHQKLIELHNKIPLPISKYKEKIKTVFSEERRSGIPTATVTAVKLFSSPDLSFFTAFITLFSSLPSECDSERGTFILALVY</sequence>
<organism evidence="1 2">
    <name type="scientific">Ovis ammon polii</name>
    <dbReference type="NCBI Taxonomy" id="230172"/>
    <lineage>
        <taxon>Eukaryota</taxon>
        <taxon>Metazoa</taxon>
        <taxon>Chordata</taxon>
        <taxon>Craniata</taxon>
        <taxon>Vertebrata</taxon>
        <taxon>Euteleostomi</taxon>
        <taxon>Mammalia</taxon>
        <taxon>Eutheria</taxon>
        <taxon>Laurasiatheria</taxon>
        <taxon>Artiodactyla</taxon>
        <taxon>Ruminantia</taxon>
        <taxon>Pecora</taxon>
        <taxon>Bovidae</taxon>
        <taxon>Caprinae</taxon>
        <taxon>Ovis</taxon>
    </lineage>
</organism>
<comment type="caution">
    <text evidence="1">The sequence shown here is derived from an EMBL/GenBank/DDBJ whole genome shotgun (WGS) entry which is preliminary data.</text>
</comment>
<protein>
    <submittedName>
        <fullName evidence="1">Uncharacterized protein</fullName>
    </submittedName>
</protein>
<dbReference type="AlphaFoldDB" id="A0AAD4Y776"/>
<keyword evidence="2" id="KW-1185">Reference proteome</keyword>
<dbReference type="EMBL" id="JAKZEL010000016">
    <property type="protein sequence ID" value="KAI4536081.1"/>
    <property type="molecule type" value="Genomic_DNA"/>
</dbReference>
<reference evidence="1" key="1">
    <citation type="submission" date="2022-03" db="EMBL/GenBank/DDBJ databases">
        <title>Genomic analyses of argali, domestic sheep and their hybrids provide insights into chromosomal evolution, heterosis and genetic basis of agronomic traits.</title>
        <authorList>
            <person name="Li M."/>
        </authorList>
    </citation>
    <scope>NUCLEOTIDE SEQUENCE</scope>
    <source>
        <strain evidence="1">CAU-MHL-2022a</strain>
        <tissue evidence="1">Skin</tissue>
    </source>
</reference>
<evidence type="ECO:0000313" key="2">
    <source>
        <dbReference type="Proteomes" id="UP001214576"/>
    </source>
</evidence>
<name>A0AAD4Y776_OVIAM</name>
<gene>
    <name evidence="1" type="ORF">MG293_013473</name>
</gene>
<proteinExistence type="predicted"/>